<dbReference type="Proteomes" id="UP001183619">
    <property type="component" value="Unassembled WGS sequence"/>
</dbReference>
<organism evidence="2 3">
    <name type="scientific">Corynebacterium felinum</name>
    <dbReference type="NCBI Taxonomy" id="131318"/>
    <lineage>
        <taxon>Bacteria</taxon>
        <taxon>Bacillati</taxon>
        <taxon>Actinomycetota</taxon>
        <taxon>Actinomycetes</taxon>
        <taxon>Mycobacteriales</taxon>
        <taxon>Corynebacteriaceae</taxon>
        <taxon>Corynebacterium</taxon>
    </lineage>
</organism>
<dbReference type="Pfam" id="PF11228">
    <property type="entry name" value="DUF3027"/>
    <property type="match status" value="1"/>
</dbReference>
<evidence type="ECO:0000256" key="1">
    <source>
        <dbReference type="SAM" id="MobiDB-lite"/>
    </source>
</evidence>
<reference evidence="2 3" key="1">
    <citation type="submission" date="2023-07" db="EMBL/GenBank/DDBJ databases">
        <title>Sequencing the genomes of 1000 actinobacteria strains.</title>
        <authorList>
            <person name="Klenk H.-P."/>
        </authorList>
    </citation>
    <scope>NUCLEOTIDE SEQUENCE [LARGE SCALE GENOMIC DNA]</scope>
    <source>
        <strain evidence="2 3">DSM 44508</strain>
    </source>
</reference>
<keyword evidence="3" id="KW-1185">Reference proteome</keyword>
<dbReference type="InterPro" id="IPR021391">
    <property type="entry name" value="DUF3027"/>
</dbReference>
<proteinExistence type="predicted"/>
<evidence type="ECO:0000313" key="2">
    <source>
        <dbReference type="EMBL" id="MDR7355008.1"/>
    </source>
</evidence>
<feature type="region of interest" description="Disordered" evidence="1">
    <location>
        <begin position="95"/>
        <end position="116"/>
    </location>
</feature>
<evidence type="ECO:0008006" key="4">
    <source>
        <dbReference type="Google" id="ProtNLM"/>
    </source>
</evidence>
<name>A0ABU2B8R2_9CORY</name>
<sequence>MLSPLAKNIAKAALEDLNEGDVGRHIGVTAIGKNVATHRFEADVPGYSGWEWNAVVACASGSTWVTVSELALVPGGKALQAPEWVPYHERILPGDLGPGDVMPPRPGDERLTSSASESAEVVEHMPDVEKHNAEQPLMLSKKGLDQALARWQSGEFGPDSEFAQKSTLKCLSCAFYLPLAQPVGPAFGACANEYSADETVVAHDYGCGAHSATPPTTPLGVTQAQPYDDESIVEVDIDQV</sequence>
<gene>
    <name evidence="2" type="ORF">J2S37_001546</name>
</gene>
<comment type="caution">
    <text evidence="2">The sequence shown here is derived from an EMBL/GenBank/DDBJ whole genome shotgun (WGS) entry which is preliminary data.</text>
</comment>
<protein>
    <recommendedName>
        <fullName evidence="4">DUF3027 domain-containing protein</fullName>
    </recommendedName>
</protein>
<evidence type="ECO:0000313" key="3">
    <source>
        <dbReference type="Proteomes" id="UP001183619"/>
    </source>
</evidence>
<accession>A0ABU2B8R2</accession>
<dbReference type="EMBL" id="JAVDYF010000001">
    <property type="protein sequence ID" value="MDR7355008.1"/>
    <property type="molecule type" value="Genomic_DNA"/>
</dbReference>